<keyword evidence="2" id="KW-1185">Reference proteome</keyword>
<evidence type="ECO:0000313" key="3">
    <source>
        <dbReference type="WBParaSite" id="ACOC_0000362901-mRNA-1"/>
    </source>
</evidence>
<name>A0A0R3PH13_ANGCS</name>
<proteinExistence type="predicted"/>
<reference evidence="3" key="1">
    <citation type="submission" date="2017-02" db="UniProtKB">
        <authorList>
            <consortium name="WormBaseParasite"/>
        </authorList>
    </citation>
    <scope>IDENTIFICATION</scope>
</reference>
<dbReference type="AlphaFoldDB" id="A0A0R3PH13"/>
<protein>
    <submittedName>
        <fullName evidence="1 3">Uncharacterized protein</fullName>
    </submittedName>
</protein>
<evidence type="ECO:0000313" key="2">
    <source>
        <dbReference type="Proteomes" id="UP000267027"/>
    </source>
</evidence>
<gene>
    <name evidence="1" type="ORF">ACOC_LOCUS3630</name>
</gene>
<reference evidence="1 2" key="2">
    <citation type="submission" date="2018-11" db="EMBL/GenBank/DDBJ databases">
        <authorList>
            <consortium name="Pathogen Informatics"/>
        </authorList>
    </citation>
    <scope>NUCLEOTIDE SEQUENCE [LARGE SCALE GENOMIC DNA]</scope>
    <source>
        <strain evidence="1 2">Costa Rica</strain>
    </source>
</reference>
<sequence length="207" mass="23496">MYEGESHLSPISSATLVVVEASLLSDMHTTKMNIGEMLLMSHLEQTMRFLKNIVERNARDLSEAVTSPFTWLGCMVLIIAIRFFKELYENGGCRAWLEAQDRWSYDNQPLEVDDGYDEEIDISDYGLDSCLYDDAASFASDGHDDFSYFSDDETACAAIFDSNDSFYALNATEMCNSSLQNDPTQQDVYTIFYRGFEDLSDKYLLAP</sequence>
<evidence type="ECO:0000313" key="1">
    <source>
        <dbReference type="EMBL" id="VDM55215.1"/>
    </source>
</evidence>
<accession>A0A0R3PH13</accession>
<dbReference type="WBParaSite" id="ACOC_0000362901-mRNA-1">
    <property type="protein sequence ID" value="ACOC_0000362901-mRNA-1"/>
    <property type="gene ID" value="ACOC_0000362901"/>
</dbReference>
<organism evidence="3">
    <name type="scientific">Angiostrongylus costaricensis</name>
    <name type="common">Nematode worm</name>
    <dbReference type="NCBI Taxonomy" id="334426"/>
    <lineage>
        <taxon>Eukaryota</taxon>
        <taxon>Metazoa</taxon>
        <taxon>Ecdysozoa</taxon>
        <taxon>Nematoda</taxon>
        <taxon>Chromadorea</taxon>
        <taxon>Rhabditida</taxon>
        <taxon>Rhabditina</taxon>
        <taxon>Rhabditomorpha</taxon>
        <taxon>Strongyloidea</taxon>
        <taxon>Metastrongylidae</taxon>
        <taxon>Angiostrongylus</taxon>
    </lineage>
</organism>
<dbReference type="EMBL" id="UYYA01001209">
    <property type="protein sequence ID" value="VDM55215.1"/>
    <property type="molecule type" value="Genomic_DNA"/>
</dbReference>
<dbReference type="Proteomes" id="UP000267027">
    <property type="component" value="Unassembled WGS sequence"/>
</dbReference>